<protein>
    <submittedName>
        <fullName evidence="3">VanZ family protein</fullName>
    </submittedName>
</protein>
<dbReference type="EMBL" id="CP051180">
    <property type="protein sequence ID" value="QIZ75590.1"/>
    <property type="molecule type" value="Genomic_DNA"/>
</dbReference>
<name>A0A6H1UAH9_9GAMM</name>
<keyword evidence="1" id="KW-0472">Membrane</keyword>
<dbReference type="PANTHER" id="PTHR28008">
    <property type="entry name" value="DOMAIN PROTEIN, PUTATIVE (AFU_ORTHOLOGUE AFUA_3G10980)-RELATED"/>
    <property type="match status" value="1"/>
</dbReference>
<gene>
    <name evidence="3" type="primary">vanZ</name>
    <name evidence="3" type="ORF">HER31_00950</name>
</gene>
<accession>A0A6H1UAH9</accession>
<keyword evidence="1" id="KW-1133">Transmembrane helix</keyword>
<feature type="transmembrane region" description="Helical" evidence="1">
    <location>
        <begin position="48"/>
        <end position="67"/>
    </location>
</feature>
<reference evidence="3 4" key="1">
    <citation type="submission" date="2020-04" db="EMBL/GenBank/DDBJ databases">
        <title>Ferrimonas sp. S7 isolated from sea water.</title>
        <authorList>
            <person name="Bae S.S."/>
            <person name="Baek K."/>
        </authorList>
    </citation>
    <scope>NUCLEOTIDE SEQUENCE [LARGE SCALE GENOMIC DNA]</scope>
    <source>
        <strain evidence="3 4">S7</strain>
    </source>
</reference>
<dbReference type="KEGG" id="fes:HER31_00950"/>
<keyword evidence="4" id="KW-1185">Reference proteome</keyword>
<evidence type="ECO:0000313" key="4">
    <source>
        <dbReference type="Proteomes" id="UP000501602"/>
    </source>
</evidence>
<evidence type="ECO:0000256" key="1">
    <source>
        <dbReference type="SAM" id="Phobius"/>
    </source>
</evidence>
<dbReference type="InterPro" id="IPR006976">
    <property type="entry name" value="VanZ-like"/>
</dbReference>
<dbReference type="Pfam" id="PF04892">
    <property type="entry name" value="VanZ"/>
    <property type="match status" value="1"/>
</dbReference>
<feature type="domain" description="VanZ-like" evidence="2">
    <location>
        <begin position="40"/>
        <end position="117"/>
    </location>
</feature>
<dbReference type="RefSeq" id="WP_168658851.1">
    <property type="nucleotide sequence ID" value="NZ_CP051180.1"/>
</dbReference>
<proteinExistence type="predicted"/>
<feature type="transmembrane region" description="Helical" evidence="1">
    <location>
        <begin position="14"/>
        <end position="32"/>
    </location>
</feature>
<dbReference type="AlphaFoldDB" id="A0A6H1UAH9"/>
<keyword evidence="1" id="KW-0812">Transmembrane</keyword>
<organism evidence="3 4">
    <name type="scientific">Ferrimonas lipolytica</name>
    <dbReference type="NCBI Taxonomy" id="2724191"/>
    <lineage>
        <taxon>Bacteria</taxon>
        <taxon>Pseudomonadati</taxon>
        <taxon>Pseudomonadota</taxon>
        <taxon>Gammaproteobacteria</taxon>
        <taxon>Alteromonadales</taxon>
        <taxon>Ferrimonadaceae</taxon>
        <taxon>Ferrimonas</taxon>
    </lineage>
</organism>
<feature type="transmembrane region" description="Helical" evidence="1">
    <location>
        <begin position="74"/>
        <end position="91"/>
    </location>
</feature>
<sequence>MLEFFSQPTRTQRWLGRGLLLIALVLVSYFVFSQPVGTRISIPNLDKISHFGAFLGLASLLQLASGLRRRWQMVWLTAYAALIEVVQYFLPYRSAEWLDLGADLAGALTFYLILLLVQQWPRRLPS</sequence>
<evidence type="ECO:0000259" key="2">
    <source>
        <dbReference type="Pfam" id="PF04892"/>
    </source>
</evidence>
<dbReference type="PANTHER" id="PTHR28008:SF1">
    <property type="entry name" value="DOMAIN PROTEIN, PUTATIVE (AFU_ORTHOLOGUE AFUA_3G10980)-RELATED"/>
    <property type="match status" value="1"/>
</dbReference>
<dbReference type="NCBIfam" id="NF037970">
    <property type="entry name" value="vanZ_1"/>
    <property type="match status" value="1"/>
</dbReference>
<evidence type="ECO:0000313" key="3">
    <source>
        <dbReference type="EMBL" id="QIZ75590.1"/>
    </source>
</evidence>
<feature type="transmembrane region" description="Helical" evidence="1">
    <location>
        <begin position="97"/>
        <end position="117"/>
    </location>
</feature>
<dbReference type="Proteomes" id="UP000501602">
    <property type="component" value="Chromosome"/>
</dbReference>